<dbReference type="AlphaFoldDB" id="A0AAV1QD80"/>
<keyword evidence="5" id="KW-0378">Hydrolase</keyword>
<keyword evidence="16" id="KW-1185">Reference proteome</keyword>
<sequence length="800" mass="94538">MWRLVLVVSLLCCSSEASVSCKDEKNNDVDWYILYKTPRNLKMTGLDYVYIYPDNNNKAKSRRSTKPINAADGILANTLQPLFINPSPTDFGFISYNDGVPEGFSAKVSDPTDTSGGSASSSFGHSKGVVMVEKNKKGVWLLHSTPGFPYSRDQYHFYPESGARNAQTLICVTFNYDQFEHIGEHLQKTRAFPFDHHIPSDFHRELQDVTTKNTQNHNTPANNRFIPTFQQLTSSGGKEFHSIAKLVSDQPEVGDLYVSISNEVHSGVNVQSWGGQPERDGSFCPTGFDDFQFFDDKIKVKMLLRQRGTTRAKLQADHHILDRQRQDAERDKVVQFCRKQQTCDIKNSWLQSSERLFLRGTVDRHIRAAVSQHELSLEDRRDRLRGVLETEEQQLLQEMEEKKETSVERQAKMRQRARALRDRRETERQQLVSEKLDQLFREQCEEVRSVQSRQKEQQVCEERAVQLRSREEQQQQQQQEEQLFHELWEADRRAKEERERQKGQRRQQRDAEQLDALNAQTQAAERQRQEDKQLREEEAQLLLQQQQLDQLQQQREQQQQRRAQQSRRQQLDQGLRLKMKRVCREQQEELQLDISILQQLLKEESDERQEAAQRKLRAEQQRYRQYLSDELQHQRIEEEQMEQLMEEKLKETWSKREEQSRLQRDARNRLMSEVMEARHLQIQHKLDVNVQKQAELSKDRDELIRIMEETKLMDEEEKRRQQQTCAAYRADLQAQMKHQQQLKLEQKAQEQQEQLQGLIQQQLYQQRKERILSRPLCSAPHPFRRDEDSCSAAVDRLSLT</sequence>
<comment type="caution">
    <text evidence="15">The sequence shown here is derived from an EMBL/GenBank/DDBJ whole genome shotgun (WGS) entry which is preliminary data.</text>
</comment>
<feature type="domain" description="Trichohyalin-plectin-homology" evidence="14">
    <location>
        <begin position="441"/>
        <end position="774"/>
    </location>
</feature>
<evidence type="ECO:0000256" key="1">
    <source>
        <dbReference type="ARBA" id="ARBA00000447"/>
    </source>
</evidence>
<dbReference type="GO" id="GO:0005929">
    <property type="term" value="C:cilium"/>
    <property type="evidence" value="ECO:0007669"/>
    <property type="project" value="UniProtKB-SubCell"/>
</dbReference>
<keyword evidence="13" id="KW-0732">Signal</keyword>
<dbReference type="Pfam" id="PF13868">
    <property type="entry name" value="TPH"/>
    <property type="match status" value="1"/>
</dbReference>
<evidence type="ECO:0000256" key="5">
    <source>
        <dbReference type="ARBA" id="ARBA00022801"/>
    </source>
</evidence>
<dbReference type="PANTHER" id="PTHR31183:SF1">
    <property type="entry name" value="CILIA- AND FLAGELLA-ASSOCIATED PROTEIN 53"/>
    <property type="match status" value="1"/>
</dbReference>
<evidence type="ECO:0000256" key="3">
    <source>
        <dbReference type="ARBA" id="ARBA00007527"/>
    </source>
</evidence>
<dbReference type="GO" id="GO:0004531">
    <property type="term" value="F:deoxyribonuclease II activity"/>
    <property type="evidence" value="ECO:0007669"/>
    <property type="project" value="UniProtKB-EC"/>
</dbReference>
<feature type="region of interest" description="Disordered" evidence="12">
    <location>
        <begin position="493"/>
        <end position="513"/>
    </location>
</feature>
<evidence type="ECO:0000313" key="16">
    <source>
        <dbReference type="Proteomes" id="UP001314229"/>
    </source>
</evidence>
<dbReference type="EMBL" id="CAWUFR010000741">
    <property type="protein sequence ID" value="CAK6980852.1"/>
    <property type="molecule type" value="Genomic_DNA"/>
</dbReference>
<keyword evidence="6 11" id="KW-0175">Coiled coil</keyword>
<evidence type="ECO:0000259" key="14">
    <source>
        <dbReference type="Pfam" id="PF13868"/>
    </source>
</evidence>
<organism evidence="15 16">
    <name type="scientific">Scomber scombrus</name>
    <name type="common">Atlantic mackerel</name>
    <name type="synonym">Scomber vernalis</name>
    <dbReference type="NCBI Taxonomy" id="13677"/>
    <lineage>
        <taxon>Eukaryota</taxon>
        <taxon>Metazoa</taxon>
        <taxon>Chordata</taxon>
        <taxon>Craniata</taxon>
        <taxon>Vertebrata</taxon>
        <taxon>Euteleostomi</taxon>
        <taxon>Actinopterygii</taxon>
        <taxon>Neopterygii</taxon>
        <taxon>Teleostei</taxon>
        <taxon>Neoteleostei</taxon>
        <taxon>Acanthomorphata</taxon>
        <taxon>Pelagiaria</taxon>
        <taxon>Scombriformes</taxon>
        <taxon>Scombridae</taxon>
        <taxon>Scomber</taxon>
    </lineage>
</organism>
<dbReference type="CDD" id="cd09120">
    <property type="entry name" value="PLDc_DNaseII_1"/>
    <property type="match status" value="1"/>
</dbReference>
<name>A0AAV1QD80_SCOSC</name>
<comment type="catalytic activity">
    <reaction evidence="1">
        <text>Endonucleolytic cleavage to nucleoside 3'-phosphates and 3'-phosphooligonucleotide end-products.</text>
        <dbReference type="EC" id="3.1.22.1"/>
    </reaction>
</comment>
<dbReference type="PANTHER" id="PTHR31183">
    <property type="entry name" value="TRICHOPLEIN KERATIN FILAMENT-BINDING PROTEIN FAMILY MEMBER"/>
    <property type="match status" value="1"/>
</dbReference>
<keyword evidence="7" id="KW-0969">Cilium</keyword>
<reference evidence="15 16" key="1">
    <citation type="submission" date="2024-01" db="EMBL/GenBank/DDBJ databases">
        <authorList>
            <person name="Alioto T."/>
            <person name="Alioto T."/>
            <person name="Gomez Garrido J."/>
        </authorList>
    </citation>
    <scope>NUCLEOTIDE SEQUENCE [LARGE SCALE GENOMIC DNA]</scope>
</reference>
<evidence type="ECO:0000256" key="10">
    <source>
        <dbReference type="ARBA" id="ARBA00033773"/>
    </source>
</evidence>
<protein>
    <recommendedName>
        <fullName evidence="10">Cilia- and flagella-associated protein 53</fullName>
        <ecNumber evidence="4">3.1.22.1</ecNumber>
    </recommendedName>
</protein>
<evidence type="ECO:0000256" key="12">
    <source>
        <dbReference type="SAM" id="MobiDB-lite"/>
    </source>
</evidence>
<dbReference type="InterPro" id="IPR043597">
    <property type="entry name" value="TPH_dom"/>
</dbReference>
<comment type="subcellular location">
    <subcellularLocation>
        <location evidence="2">Cell projection</location>
        <location evidence="2">Cilium</location>
    </subcellularLocation>
</comment>
<comment type="similarity">
    <text evidence="3">Belongs to the DNase II family.</text>
</comment>
<dbReference type="InterPro" id="IPR043596">
    <property type="entry name" value="CFAP53/TCHP"/>
</dbReference>
<evidence type="ECO:0000256" key="7">
    <source>
        <dbReference type="ARBA" id="ARBA00023069"/>
    </source>
</evidence>
<gene>
    <name evidence="15" type="ORF">FSCOSCO3_A034888</name>
</gene>
<dbReference type="Pfam" id="PF03265">
    <property type="entry name" value="DNase_II"/>
    <property type="match status" value="1"/>
</dbReference>
<dbReference type="Proteomes" id="UP001314229">
    <property type="component" value="Unassembled WGS sequence"/>
</dbReference>
<evidence type="ECO:0000256" key="13">
    <source>
        <dbReference type="SAM" id="SignalP"/>
    </source>
</evidence>
<comment type="similarity">
    <text evidence="9">Belongs to the CFAP53 family.</text>
</comment>
<evidence type="ECO:0000313" key="15">
    <source>
        <dbReference type="EMBL" id="CAK6980852.1"/>
    </source>
</evidence>
<evidence type="ECO:0000256" key="11">
    <source>
        <dbReference type="SAM" id="Coils"/>
    </source>
</evidence>
<accession>A0AAV1QD80</accession>
<feature type="chain" id="PRO_5043999032" description="Cilia- and flagella-associated protein 53" evidence="13">
    <location>
        <begin position="18"/>
        <end position="800"/>
    </location>
</feature>
<evidence type="ECO:0000256" key="9">
    <source>
        <dbReference type="ARBA" id="ARBA00033747"/>
    </source>
</evidence>
<dbReference type="EC" id="3.1.22.1" evidence="4"/>
<evidence type="ECO:0000256" key="4">
    <source>
        <dbReference type="ARBA" id="ARBA00012036"/>
    </source>
</evidence>
<evidence type="ECO:0000256" key="2">
    <source>
        <dbReference type="ARBA" id="ARBA00004138"/>
    </source>
</evidence>
<feature type="compositionally biased region" description="Basic and acidic residues" evidence="12">
    <location>
        <begin position="399"/>
        <end position="411"/>
    </location>
</feature>
<evidence type="ECO:0000256" key="6">
    <source>
        <dbReference type="ARBA" id="ARBA00023054"/>
    </source>
</evidence>
<evidence type="ECO:0000256" key="8">
    <source>
        <dbReference type="ARBA" id="ARBA00023273"/>
    </source>
</evidence>
<feature type="region of interest" description="Disordered" evidence="12">
    <location>
        <begin position="398"/>
        <end position="427"/>
    </location>
</feature>
<dbReference type="InterPro" id="IPR004947">
    <property type="entry name" value="DNase_II"/>
</dbReference>
<feature type="signal peptide" evidence="13">
    <location>
        <begin position="1"/>
        <end position="17"/>
    </location>
</feature>
<proteinExistence type="inferred from homology"/>
<keyword evidence="8" id="KW-0966">Cell projection</keyword>
<feature type="coiled-coil region" evidence="11">
    <location>
        <begin position="729"/>
        <end position="761"/>
    </location>
</feature>
<feature type="compositionally biased region" description="Basic and acidic residues" evidence="12">
    <location>
        <begin position="493"/>
        <end position="512"/>
    </location>
</feature>